<dbReference type="InterPro" id="IPR058781">
    <property type="entry name" value="HH_AprE-like"/>
</dbReference>
<evidence type="ECO:0000256" key="1">
    <source>
        <dbReference type="ARBA" id="ARBA00004377"/>
    </source>
</evidence>
<reference evidence="12" key="1">
    <citation type="journal article" date="2021" name="Front. Microbiol.">
        <title>Comprehensive Comparative Genomics and Phenotyping of Methylobacterium Species.</title>
        <authorList>
            <person name="Alessa O."/>
            <person name="Ogura Y."/>
            <person name="Fujitani Y."/>
            <person name="Takami H."/>
            <person name="Hayashi T."/>
            <person name="Sahin N."/>
            <person name="Tani A."/>
        </authorList>
    </citation>
    <scope>NUCLEOTIDE SEQUENCE</scope>
    <source>
        <strain evidence="12">DSM 19015</strain>
    </source>
</reference>
<dbReference type="RefSeq" id="WP_238245210.1">
    <property type="nucleotide sequence ID" value="NZ_BPQP01000053.1"/>
</dbReference>
<proteinExistence type="inferred from homology"/>
<evidence type="ECO:0000256" key="6">
    <source>
        <dbReference type="ARBA" id="ARBA00022692"/>
    </source>
</evidence>
<evidence type="ECO:0000256" key="9">
    <source>
        <dbReference type="RuleBase" id="RU365093"/>
    </source>
</evidence>
<keyword evidence="7" id="KW-1133">Transmembrane helix</keyword>
<dbReference type="PRINTS" id="PR01490">
    <property type="entry name" value="RTXTOXIND"/>
</dbReference>
<dbReference type="Gene3D" id="2.40.30.170">
    <property type="match status" value="1"/>
</dbReference>
<organism evidence="12 13">
    <name type="scientific">Methylobacterium iners</name>
    <dbReference type="NCBI Taxonomy" id="418707"/>
    <lineage>
        <taxon>Bacteria</taxon>
        <taxon>Pseudomonadati</taxon>
        <taxon>Pseudomonadota</taxon>
        <taxon>Alphaproteobacteria</taxon>
        <taxon>Hyphomicrobiales</taxon>
        <taxon>Methylobacteriaceae</taxon>
        <taxon>Methylobacterium</taxon>
    </lineage>
</organism>
<keyword evidence="6" id="KW-0812">Transmembrane</keyword>
<dbReference type="InterPro" id="IPR050739">
    <property type="entry name" value="MFP"/>
</dbReference>
<dbReference type="Proteomes" id="UP001055125">
    <property type="component" value="Unassembled WGS sequence"/>
</dbReference>
<evidence type="ECO:0000256" key="7">
    <source>
        <dbReference type="ARBA" id="ARBA00022989"/>
    </source>
</evidence>
<keyword evidence="13" id="KW-1185">Reference proteome</keyword>
<evidence type="ECO:0000259" key="10">
    <source>
        <dbReference type="Pfam" id="PF25994"/>
    </source>
</evidence>
<dbReference type="InterPro" id="IPR058982">
    <property type="entry name" value="Beta-barrel_AprE"/>
</dbReference>
<evidence type="ECO:0000313" key="13">
    <source>
        <dbReference type="Proteomes" id="UP001055125"/>
    </source>
</evidence>
<dbReference type="PANTHER" id="PTHR30386:SF17">
    <property type="entry name" value="ALKALINE PROTEASE SECRETION PROTEIN APRE"/>
    <property type="match status" value="1"/>
</dbReference>
<evidence type="ECO:0000256" key="3">
    <source>
        <dbReference type="ARBA" id="ARBA00022448"/>
    </source>
</evidence>
<evidence type="ECO:0000313" key="12">
    <source>
        <dbReference type="EMBL" id="GJD96089.1"/>
    </source>
</evidence>
<comment type="similarity">
    <text evidence="2 9">Belongs to the membrane fusion protein (MFP) (TC 8.A.1) family.</text>
</comment>
<comment type="subcellular location">
    <subcellularLocation>
        <location evidence="1 9">Cell inner membrane</location>
        <topology evidence="1 9">Single-pass membrane protein</topology>
    </subcellularLocation>
</comment>
<evidence type="ECO:0000256" key="5">
    <source>
        <dbReference type="ARBA" id="ARBA00022519"/>
    </source>
</evidence>
<protein>
    <recommendedName>
        <fullName evidence="9">Membrane fusion protein (MFP) family protein</fullName>
    </recommendedName>
</protein>
<dbReference type="PANTHER" id="PTHR30386">
    <property type="entry name" value="MEMBRANE FUSION SUBUNIT OF EMRAB-TOLC MULTIDRUG EFFLUX PUMP"/>
    <property type="match status" value="1"/>
</dbReference>
<dbReference type="Pfam" id="PF26002">
    <property type="entry name" value="Beta-barrel_AprE"/>
    <property type="match status" value="1"/>
</dbReference>
<name>A0ABQ4S2E6_9HYPH</name>
<keyword evidence="4 9" id="KW-1003">Cell membrane</keyword>
<keyword evidence="3 9" id="KW-0813">Transport</keyword>
<feature type="domain" description="AprE-like long alpha-helical hairpin" evidence="10">
    <location>
        <begin position="107"/>
        <end position="294"/>
    </location>
</feature>
<reference evidence="12" key="2">
    <citation type="submission" date="2021-08" db="EMBL/GenBank/DDBJ databases">
        <authorList>
            <person name="Tani A."/>
            <person name="Ola A."/>
            <person name="Ogura Y."/>
            <person name="Katsura K."/>
            <person name="Hayashi T."/>
        </authorList>
    </citation>
    <scope>NUCLEOTIDE SEQUENCE</scope>
    <source>
        <strain evidence="12">DSM 19015</strain>
    </source>
</reference>
<accession>A0ABQ4S2E6</accession>
<evidence type="ECO:0000256" key="2">
    <source>
        <dbReference type="ARBA" id="ARBA00009477"/>
    </source>
</evidence>
<dbReference type="EMBL" id="BPQP01000053">
    <property type="protein sequence ID" value="GJD96089.1"/>
    <property type="molecule type" value="Genomic_DNA"/>
</dbReference>
<dbReference type="Pfam" id="PF25994">
    <property type="entry name" value="HH_AprE"/>
    <property type="match status" value="1"/>
</dbReference>
<dbReference type="InterPro" id="IPR010129">
    <property type="entry name" value="T1SS_HlyD"/>
</dbReference>
<gene>
    <name evidence="12" type="primary">prsE_2</name>
    <name evidence="12" type="ORF">OCOJLMKI_3307</name>
</gene>
<feature type="domain" description="AprE-like beta-barrel" evidence="11">
    <location>
        <begin position="336"/>
        <end position="426"/>
    </location>
</feature>
<comment type="caution">
    <text evidence="12">The sequence shown here is derived from an EMBL/GenBank/DDBJ whole genome shotgun (WGS) entry which is preliminary data.</text>
</comment>
<keyword evidence="5 9" id="KW-0997">Cell inner membrane</keyword>
<dbReference type="Gene3D" id="2.40.50.100">
    <property type="match status" value="1"/>
</dbReference>
<dbReference type="NCBIfam" id="TIGR01843">
    <property type="entry name" value="type_I_hlyD"/>
    <property type="match status" value="1"/>
</dbReference>
<evidence type="ECO:0000256" key="4">
    <source>
        <dbReference type="ARBA" id="ARBA00022475"/>
    </source>
</evidence>
<keyword evidence="8" id="KW-0472">Membrane</keyword>
<evidence type="ECO:0000259" key="11">
    <source>
        <dbReference type="Pfam" id="PF26002"/>
    </source>
</evidence>
<evidence type="ECO:0000256" key="8">
    <source>
        <dbReference type="ARBA" id="ARBA00023136"/>
    </source>
</evidence>
<sequence>MRNAPVGKPSLRAPATLDHRREPSFSVVPRIVLGFSLSAALLVGVGGWAATTDLNGAVMAPGSVTVEQHAKAVQHRDGGVVGAILVRDGQAVTAGEVLIRIDDAQTRAELAIVKGQMVELSAKKARLMAERDGLRSIAFPASLLGGDAETQSILDGETRMFRGNLSSRDSQRQQLELQIGQVAEELAGLVKQKDAKRDELVILTSEHGKLQGLVDKNLFESSKFLPLTRDRHRLTGEQGSLEASIARAKVRMSEIRVQLLAISDTARTEAQKELSVVDAKLAELGNRRLALEDRLTRTEIRSPATGVLHELKAYTVGGVVSPAEVLATVVPEDARLRVEIHIAPASIDQVAVGRPAKLRFTAFNQRTTPEVKGELVYVSPSTTKGTGKEDVHYVGYVEVAREEWKRLGEGKRLVPGMPVEVHITTEERTALSYLVKPVLDQFNRTFKER</sequence>